<dbReference type="SUPFAM" id="SSF53822">
    <property type="entry name" value="Periplasmic binding protein-like I"/>
    <property type="match status" value="1"/>
</dbReference>
<evidence type="ECO:0000313" key="5">
    <source>
        <dbReference type="EMBL" id="RDY26922.1"/>
    </source>
</evidence>
<protein>
    <submittedName>
        <fullName evidence="5">LacI family transcriptional regulator</fullName>
    </submittedName>
</protein>
<dbReference type="PROSITE" id="PS00356">
    <property type="entry name" value="HTH_LACI_1"/>
    <property type="match status" value="1"/>
</dbReference>
<dbReference type="Pfam" id="PF13377">
    <property type="entry name" value="Peripla_BP_3"/>
    <property type="match status" value="1"/>
</dbReference>
<dbReference type="EMBL" id="NOJY02000018">
    <property type="protein sequence ID" value="RDY26922.1"/>
    <property type="molecule type" value="Genomic_DNA"/>
</dbReference>
<gene>
    <name evidence="5" type="ORF">CHL78_011335</name>
</gene>
<evidence type="ECO:0000313" key="6">
    <source>
        <dbReference type="Proteomes" id="UP000215694"/>
    </source>
</evidence>
<evidence type="ECO:0000256" key="2">
    <source>
        <dbReference type="ARBA" id="ARBA00023125"/>
    </source>
</evidence>
<keyword evidence="3" id="KW-0804">Transcription</keyword>
<comment type="caution">
    <text evidence="5">The sequence shown here is derived from an EMBL/GenBank/DDBJ whole genome shotgun (WGS) entry which is preliminary data.</text>
</comment>
<dbReference type="InterPro" id="IPR000843">
    <property type="entry name" value="HTH_LacI"/>
</dbReference>
<evidence type="ECO:0000256" key="1">
    <source>
        <dbReference type="ARBA" id="ARBA00023015"/>
    </source>
</evidence>
<reference evidence="5 6" key="1">
    <citation type="journal article" date="2017" name="Genome Announc.">
        <title>Draft Genome Sequence of Romboutsia weinsteinii sp. nov. Strain CCRI-19649(T) Isolated from Surface Water.</title>
        <authorList>
            <person name="Maheux A.F."/>
            <person name="Boudreau D.K."/>
            <person name="Berube E."/>
            <person name="Boissinot M."/>
            <person name="Cantin P."/>
            <person name="Raymond F."/>
            <person name="Corbeil J."/>
            <person name="Omar R.F."/>
            <person name="Bergeron M.G."/>
        </authorList>
    </citation>
    <scope>NUCLEOTIDE SEQUENCE [LARGE SCALE GENOMIC DNA]</scope>
    <source>
        <strain evidence="5 6">CCRI-19649</strain>
    </source>
</reference>
<dbReference type="PANTHER" id="PTHR30146:SF109">
    <property type="entry name" value="HTH-TYPE TRANSCRIPTIONAL REGULATOR GALS"/>
    <property type="match status" value="1"/>
</dbReference>
<dbReference type="Pfam" id="PF00356">
    <property type="entry name" value="LacI"/>
    <property type="match status" value="1"/>
</dbReference>
<dbReference type="PANTHER" id="PTHR30146">
    <property type="entry name" value="LACI-RELATED TRANSCRIPTIONAL REPRESSOR"/>
    <property type="match status" value="1"/>
</dbReference>
<dbReference type="Gene3D" id="3.40.50.2300">
    <property type="match status" value="2"/>
</dbReference>
<keyword evidence="6" id="KW-1185">Reference proteome</keyword>
<name>A0A371J283_9FIRM</name>
<dbReference type="GO" id="GO:0000976">
    <property type="term" value="F:transcription cis-regulatory region binding"/>
    <property type="evidence" value="ECO:0007669"/>
    <property type="project" value="TreeGrafter"/>
</dbReference>
<dbReference type="SMART" id="SM00354">
    <property type="entry name" value="HTH_LACI"/>
    <property type="match status" value="1"/>
</dbReference>
<dbReference type="InterPro" id="IPR010982">
    <property type="entry name" value="Lambda_DNA-bd_dom_sf"/>
</dbReference>
<organism evidence="5 6">
    <name type="scientific">Romboutsia weinsteinii</name>
    <dbReference type="NCBI Taxonomy" id="2020949"/>
    <lineage>
        <taxon>Bacteria</taxon>
        <taxon>Bacillati</taxon>
        <taxon>Bacillota</taxon>
        <taxon>Clostridia</taxon>
        <taxon>Peptostreptococcales</taxon>
        <taxon>Peptostreptococcaceae</taxon>
        <taxon>Romboutsia</taxon>
    </lineage>
</organism>
<dbReference type="CDD" id="cd06267">
    <property type="entry name" value="PBP1_LacI_sugar_binding-like"/>
    <property type="match status" value="1"/>
</dbReference>
<dbReference type="Gene3D" id="1.10.260.40">
    <property type="entry name" value="lambda repressor-like DNA-binding domains"/>
    <property type="match status" value="1"/>
</dbReference>
<keyword evidence="2" id="KW-0238">DNA-binding</keyword>
<proteinExistence type="predicted"/>
<dbReference type="PRINTS" id="PR00036">
    <property type="entry name" value="HTHLACI"/>
</dbReference>
<evidence type="ECO:0000259" key="4">
    <source>
        <dbReference type="PROSITE" id="PS50932"/>
    </source>
</evidence>
<dbReference type="OrthoDB" id="9775106at2"/>
<keyword evidence="1" id="KW-0805">Transcription regulation</keyword>
<dbReference type="RefSeq" id="WP_094368036.1">
    <property type="nucleotide sequence ID" value="NZ_NOJY02000018.1"/>
</dbReference>
<dbReference type="SUPFAM" id="SSF47413">
    <property type="entry name" value="lambda repressor-like DNA-binding domains"/>
    <property type="match status" value="1"/>
</dbReference>
<accession>A0A371J283</accession>
<dbReference type="GO" id="GO:0003700">
    <property type="term" value="F:DNA-binding transcription factor activity"/>
    <property type="evidence" value="ECO:0007669"/>
    <property type="project" value="TreeGrafter"/>
</dbReference>
<dbReference type="InterPro" id="IPR028082">
    <property type="entry name" value="Peripla_BP_I"/>
</dbReference>
<dbReference type="AlphaFoldDB" id="A0A371J283"/>
<dbReference type="Proteomes" id="UP000215694">
    <property type="component" value="Unassembled WGS sequence"/>
</dbReference>
<evidence type="ECO:0000256" key="3">
    <source>
        <dbReference type="ARBA" id="ARBA00023163"/>
    </source>
</evidence>
<sequence>MNIKDIAKLAGVGVSTVSRVLNNHPDVKASTREKVLKIVEESNYIPNSSARILKQNNTKNIGILVKGMFNPFFSEMVNTIGCKINESGYTMILKQSYIEDYKDIDVLKAFINDKRLQGVICLGGNFIDINEQYIKDIEVPIVLTSVNNYNEEFTDGYSCISIDNRKAAYEATEFLLKNGHENIALMVADSYSKEGLNERRLDGFKQALKKYNIEFDECNLLEGHYRSDISYTKTKELLQRYENITAIFATSDIMAIGCAKAIVDSGKEIGKNICLIGFDGMDISEFYNPPISTIKQPKELMSNSSIELLLDLMNNKSEHKHIVLDTELIVRESCKIRIK</sequence>
<feature type="domain" description="HTH lacI-type" evidence="4">
    <location>
        <begin position="1"/>
        <end position="55"/>
    </location>
</feature>
<dbReference type="InterPro" id="IPR046335">
    <property type="entry name" value="LacI/GalR-like_sensor"/>
</dbReference>
<dbReference type="CDD" id="cd01392">
    <property type="entry name" value="HTH_LacI"/>
    <property type="match status" value="1"/>
</dbReference>
<dbReference type="PROSITE" id="PS50932">
    <property type="entry name" value="HTH_LACI_2"/>
    <property type="match status" value="1"/>
</dbReference>